<feature type="non-terminal residue" evidence="7">
    <location>
        <position position="1"/>
    </location>
</feature>
<dbReference type="AlphaFoldDB" id="A0ABD0JCN1"/>
<evidence type="ECO:0000256" key="2">
    <source>
        <dbReference type="ARBA" id="ARBA00022692"/>
    </source>
</evidence>
<feature type="compositionally biased region" description="Basic and acidic residues" evidence="5">
    <location>
        <begin position="537"/>
        <end position="550"/>
    </location>
</feature>
<evidence type="ECO:0000256" key="4">
    <source>
        <dbReference type="ARBA" id="ARBA00023136"/>
    </source>
</evidence>
<evidence type="ECO:0000313" key="7">
    <source>
        <dbReference type="EMBL" id="KAK7469887.1"/>
    </source>
</evidence>
<feature type="region of interest" description="Disordered" evidence="5">
    <location>
        <begin position="516"/>
        <end position="550"/>
    </location>
</feature>
<evidence type="ECO:0008006" key="9">
    <source>
        <dbReference type="Google" id="ProtNLM"/>
    </source>
</evidence>
<dbReference type="SUPFAM" id="SSF103473">
    <property type="entry name" value="MFS general substrate transporter"/>
    <property type="match status" value="1"/>
</dbReference>
<feature type="transmembrane region" description="Helical" evidence="6">
    <location>
        <begin position="112"/>
        <end position="130"/>
    </location>
</feature>
<sequence length="550" mass="60917">QEVPYQCAPPTNTSDFLIPELHNDWLNTSVHYGKCTITVTANASGDVRTTEYSCVYGMQYKRPEDASIVSEFDLVCGRSSLAALTQTLLSLGSGLGSVVCPTLSDLFGRKRVLVISQSLMFVASLVAGLAPNYIVFLVVKGVSLTAITAGLELFPSTHRFLANGFWETLWWAICLASLALLAYLLRFESWRVLQLSTCGAAALVVVMIVVLHEPLQWLIANNKEAEAEIIIQKAAKMNRKDVMKVLDAFHGLKSEQKGRENKALDTTDLAETAEGTDTTTDNTRENGDTTDSDKYDRTMGIKENVHDEEKLGFKKMFTHRRLRTNILVSWFIWFVDNWVYNALYLMSSQLAGSLHLNFFLNAAVEGASCIMILLLLERLGRKKLIAVFHFVAGLSLVASGVCFNFQDTYTSLKIVGTIFSLCGKMGISGSFNTIYLYTPEIFPTNIRNRALGTSMAVSTVGAMIAPFTDSLADYGIWITGVVFGLCSLLAMLLLLLLPESKGRDLPQTVKDLESWYDDPSKAERDVESTTKAPAADDYFKREQYSDSTRL</sequence>
<feature type="region of interest" description="Disordered" evidence="5">
    <location>
        <begin position="257"/>
        <end position="296"/>
    </location>
</feature>
<protein>
    <recommendedName>
        <fullName evidence="9">Major facilitator superfamily (MFS) profile domain-containing protein</fullName>
    </recommendedName>
</protein>
<feature type="transmembrane region" description="Helical" evidence="6">
    <location>
        <begin position="418"/>
        <end position="438"/>
    </location>
</feature>
<feature type="transmembrane region" description="Helical" evidence="6">
    <location>
        <begin position="474"/>
        <end position="497"/>
    </location>
</feature>
<keyword evidence="4 6" id="KW-0472">Membrane</keyword>
<dbReference type="InterPro" id="IPR011701">
    <property type="entry name" value="MFS"/>
</dbReference>
<keyword evidence="3 6" id="KW-1133">Transmembrane helix</keyword>
<dbReference type="Pfam" id="PF07690">
    <property type="entry name" value="MFS_1"/>
    <property type="match status" value="1"/>
</dbReference>
<feature type="transmembrane region" description="Helical" evidence="6">
    <location>
        <begin position="168"/>
        <end position="186"/>
    </location>
</feature>
<dbReference type="Gene3D" id="1.20.1250.20">
    <property type="entry name" value="MFS general substrate transporter like domains"/>
    <property type="match status" value="1"/>
</dbReference>
<feature type="transmembrane region" description="Helical" evidence="6">
    <location>
        <begin position="324"/>
        <end position="346"/>
    </location>
</feature>
<keyword evidence="2 6" id="KW-0812">Transmembrane</keyword>
<comment type="subcellular location">
    <subcellularLocation>
        <location evidence="1">Membrane</location>
        <topology evidence="1">Multi-pass membrane protein</topology>
    </subcellularLocation>
</comment>
<evidence type="ECO:0000256" key="1">
    <source>
        <dbReference type="ARBA" id="ARBA00004141"/>
    </source>
</evidence>
<feature type="compositionally biased region" description="Low complexity" evidence="5">
    <location>
        <begin position="266"/>
        <end position="281"/>
    </location>
</feature>
<feature type="transmembrane region" description="Helical" evidence="6">
    <location>
        <begin position="358"/>
        <end position="377"/>
    </location>
</feature>
<comment type="caution">
    <text evidence="7">The sequence shown here is derived from an EMBL/GenBank/DDBJ whole genome shotgun (WGS) entry which is preliminary data.</text>
</comment>
<dbReference type="PANTHER" id="PTHR24064">
    <property type="entry name" value="SOLUTE CARRIER FAMILY 22 MEMBER"/>
    <property type="match status" value="1"/>
</dbReference>
<evidence type="ECO:0000313" key="8">
    <source>
        <dbReference type="Proteomes" id="UP001519460"/>
    </source>
</evidence>
<dbReference type="InterPro" id="IPR036259">
    <property type="entry name" value="MFS_trans_sf"/>
</dbReference>
<dbReference type="GO" id="GO:0016020">
    <property type="term" value="C:membrane"/>
    <property type="evidence" value="ECO:0007669"/>
    <property type="project" value="UniProtKB-SubCell"/>
</dbReference>
<feature type="transmembrane region" description="Helical" evidence="6">
    <location>
        <begin position="384"/>
        <end position="406"/>
    </location>
</feature>
<evidence type="ECO:0000256" key="6">
    <source>
        <dbReference type="SAM" id="Phobius"/>
    </source>
</evidence>
<name>A0ABD0JCN1_9CAEN</name>
<evidence type="ECO:0000256" key="5">
    <source>
        <dbReference type="SAM" id="MobiDB-lite"/>
    </source>
</evidence>
<gene>
    <name evidence="7" type="ORF">BaRGS_00036107</name>
</gene>
<dbReference type="EMBL" id="JACVVK020000500">
    <property type="protein sequence ID" value="KAK7469887.1"/>
    <property type="molecule type" value="Genomic_DNA"/>
</dbReference>
<feature type="transmembrane region" description="Helical" evidence="6">
    <location>
        <begin position="450"/>
        <end position="468"/>
    </location>
</feature>
<dbReference type="Proteomes" id="UP001519460">
    <property type="component" value="Unassembled WGS sequence"/>
</dbReference>
<feature type="compositionally biased region" description="Basic and acidic residues" evidence="5">
    <location>
        <begin position="282"/>
        <end position="296"/>
    </location>
</feature>
<proteinExistence type="predicted"/>
<evidence type="ECO:0000256" key="3">
    <source>
        <dbReference type="ARBA" id="ARBA00022989"/>
    </source>
</evidence>
<organism evidence="7 8">
    <name type="scientific">Batillaria attramentaria</name>
    <dbReference type="NCBI Taxonomy" id="370345"/>
    <lineage>
        <taxon>Eukaryota</taxon>
        <taxon>Metazoa</taxon>
        <taxon>Spiralia</taxon>
        <taxon>Lophotrochozoa</taxon>
        <taxon>Mollusca</taxon>
        <taxon>Gastropoda</taxon>
        <taxon>Caenogastropoda</taxon>
        <taxon>Sorbeoconcha</taxon>
        <taxon>Cerithioidea</taxon>
        <taxon>Batillariidae</taxon>
        <taxon>Batillaria</taxon>
    </lineage>
</organism>
<feature type="transmembrane region" description="Helical" evidence="6">
    <location>
        <begin position="192"/>
        <end position="211"/>
    </location>
</feature>
<reference evidence="7 8" key="1">
    <citation type="journal article" date="2023" name="Sci. Data">
        <title>Genome assembly of the Korean intertidal mud-creeper Batillaria attramentaria.</title>
        <authorList>
            <person name="Patra A.K."/>
            <person name="Ho P.T."/>
            <person name="Jun S."/>
            <person name="Lee S.J."/>
            <person name="Kim Y."/>
            <person name="Won Y.J."/>
        </authorList>
    </citation>
    <scope>NUCLEOTIDE SEQUENCE [LARGE SCALE GENOMIC DNA]</scope>
    <source>
        <strain evidence="7">Wonlab-2016</strain>
    </source>
</reference>
<accession>A0ABD0JCN1</accession>
<keyword evidence="8" id="KW-1185">Reference proteome</keyword>
<feature type="compositionally biased region" description="Basic and acidic residues" evidence="5">
    <location>
        <begin position="516"/>
        <end position="528"/>
    </location>
</feature>